<dbReference type="Proteomes" id="UP000274920">
    <property type="component" value="Unassembled WGS sequence"/>
</dbReference>
<accession>A0A3R8JLM0</accession>
<proteinExistence type="predicted"/>
<gene>
    <name evidence="1" type="ORF">EBB54_10080</name>
</gene>
<keyword evidence="2" id="KW-1185">Reference proteome</keyword>
<dbReference type="RefSeq" id="WP_125127301.1">
    <property type="nucleotide sequence ID" value="NZ_RHJS01000002.1"/>
</dbReference>
<organism evidence="1 2">
    <name type="scientific">Schaedlerella arabinosiphila</name>
    <dbReference type="NCBI Taxonomy" id="2044587"/>
    <lineage>
        <taxon>Bacteria</taxon>
        <taxon>Bacillati</taxon>
        <taxon>Bacillota</taxon>
        <taxon>Clostridia</taxon>
        <taxon>Lachnospirales</taxon>
        <taxon>Lachnospiraceae</taxon>
        <taxon>Schaedlerella</taxon>
    </lineage>
</organism>
<name>A0A3R8JLM0_9FIRM</name>
<comment type="caution">
    <text evidence="1">The sequence shown here is derived from an EMBL/GenBank/DDBJ whole genome shotgun (WGS) entry which is preliminary data.</text>
</comment>
<sequence length="128" mass="14462">MRITQLNMEILQAQARLNLALFEYFTAGSGNYRPIEGTEELNDSNRQVILAMHAVYGGVYLGSFSDAAPLAPYEGQEITNFSCDFCVPCYSGELERLIRDWRENVNSKSLDNAMKLVEQLQGKILCWS</sequence>
<dbReference type="AlphaFoldDB" id="A0A3R8JLM0"/>
<evidence type="ECO:0000313" key="1">
    <source>
        <dbReference type="EMBL" id="RRK31672.1"/>
    </source>
</evidence>
<reference evidence="1" key="1">
    <citation type="submission" date="2018-10" db="EMBL/GenBank/DDBJ databases">
        <title>Schaedlerella arabinophila gen. nov. sp. nov., isolated from the mouse intestinal tract and comparative analysis with the genome of the closely related altered Schaedler flora strain ASF502.</title>
        <authorList>
            <person name="Miyake S."/>
            <person name="Soh M."/>
            <person name="Seedorf H."/>
        </authorList>
    </citation>
    <scope>NUCLEOTIDE SEQUENCE [LARGE SCALE GENOMIC DNA]</scope>
    <source>
        <strain evidence="1">DSM 106076</strain>
    </source>
</reference>
<evidence type="ECO:0000313" key="2">
    <source>
        <dbReference type="Proteomes" id="UP000274920"/>
    </source>
</evidence>
<protein>
    <submittedName>
        <fullName evidence="1">Uncharacterized protein</fullName>
    </submittedName>
</protein>
<dbReference type="EMBL" id="RHJS01000002">
    <property type="protein sequence ID" value="RRK31672.1"/>
    <property type="molecule type" value="Genomic_DNA"/>
</dbReference>